<reference evidence="2" key="1">
    <citation type="submission" date="2017-01" db="EMBL/GenBank/DDBJ databases">
        <authorList>
            <person name="Varghese N."/>
            <person name="Submissions S."/>
        </authorList>
    </citation>
    <scope>NUCLEOTIDE SEQUENCE [LARGE SCALE GENOMIC DNA]</scope>
    <source>
        <strain evidence="2">DSM 21054</strain>
    </source>
</reference>
<dbReference type="AlphaFoldDB" id="A0A173MGA1"/>
<evidence type="ECO:0000313" key="1">
    <source>
        <dbReference type="EMBL" id="SIT27210.1"/>
    </source>
</evidence>
<dbReference type="InterPro" id="IPR046508">
    <property type="entry name" value="DUF6686"/>
</dbReference>
<protein>
    <submittedName>
        <fullName evidence="1">Uncharacterized protein</fullName>
    </submittedName>
</protein>
<dbReference type="EMBL" id="FTOR01000007">
    <property type="protein sequence ID" value="SIT27210.1"/>
    <property type="molecule type" value="Genomic_DNA"/>
</dbReference>
<dbReference type="KEGG" id="fln:FLA_2526"/>
<dbReference type="RefSeq" id="WP_076380762.1">
    <property type="nucleotide sequence ID" value="NZ_AP017422.1"/>
</dbReference>
<evidence type="ECO:0000313" key="2">
    <source>
        <dbReference type="Proteomes" id="UP000186917"/>
    </source>
</evidence>
<keyword evidence="2" id="KW-1185">Reference proteome</keyword>
<gene>
    <name evidence="1" type="ORF">SAMN05421788_107171</name>
</gene>
<dbReference type="Pfam" id="PF20391">
    <property type="entry name" value="DUF6686"/>
    <property type="match status" value="1"/>
</dbReference>
<accession>A0A173MGA1</accession>
<organism evidence="1 2">
    <name type="scientific">Filimonas lacunae</name>
    <dbReference type="NCBI Taxonomy" id="477680"/>
    <lineage>
        <taxon>Bacteria</taxon>
        <taxon>Pseudomonadati</taxon>
        <taxon>Bacteroidota</taxon>
        <taxon>Chitinophagia</taxon>
        <taxon>Chitinophagales</taxon>
        <taxon>Chitinophagaceae</taxon>
        <taxon>Filimonas</taxon>
    </lineage>
</organism>
<name>A0A173MGA1_9BACT</name>
<dbReference type="STRING" id="477680.SAMN05421788_107171"/>
<proteinExistence type="predicted"/>
<dbReference type="Proteomes" id="UP000186917">
    <property type="component" value="Unassembled WGS sequence"/>
</dbReference>
<sequence length="112" mass="12953">MCTYQYLYYKENVGYISLCNACSNLHIAYGNFLLTLPQTVLSDLQRVLDAYIFEFQHTGLPNLRQIFIPMPYMNMALYLSLTEVTELAYMIDAADSELQAVHMMQLLTTPHE</sequence>
<dbReference type="OrthoDB" id="957491at2"/>